<comment type="caution">
    <text evidence="1">The sequence shown here is derived from an EMBL/GenBank/DDBJ whole genome shotgun (WGS) entry which is preliminary data.</text>
</comment>
<evidence type="ECO:0000313" key="2">
    <source>
        <dbReference type="Proteomes" id="UP001632038"/>
    </source>
</evidence>
<dbReference type="EMBL" id="JAVIJP010000066">
    <property type="protein sequence ID" value="KAL3619729.1"/>
    <property type="molecule type" value="Genomic_DNA"/>
</dbReference>
<protein>
    <submittedName>
        <fullName evidence="1">Uncharacterized protein</fullName>
    </submittedName>
</protein>
<name>A0ABD3BRA2_9LAMI</name>
<dbReference type="AlphaFoldDB" id="A0ABD3BRA2"/>
<organism evidence="1 2">
    <name type="scientific">Castilleja foliolosa</name>
    <dbReference type="NCBI Taxonomy" id="1961234"/>
    <lineage>
        <taxon>Eukaryota</taxon>
        <taxon>Viridiplantae</taxon>
        <taxon>Streptophyta</taxon>
        <taxon>Embryophyta</taxon>
        <taxon>Tracheophyta</taxon>
        <taxon>Spermatophyta</taxon>
        <taxon>Magnoliopsida</taxon>
        <taxon>eudicotyledons</taxon>
        <taxon>Gunneridae</taxon>
        <taxon>Pentapetalae</taxon>
        <taxon>asterids</taxon>
        <taxon>lamiids</taxon>
        <taxon>Lamiales</taxon>
        <taxon>Orobanchaceae</taxon>
        <taxon>Pedicularideae</taxon>
        <taxon>Castillejinae</taxon>
        <taxon>Castilleja</taxon>
    </lineage>
</organism>
<reference evidence="2" key="1">
    <citation type="journal article" date="2024" name="IScience">
        <title>Strigolactones Initiate the Formation of Haustorium-like Structures in Castilleja.</title>
        <authorList>
            <person name="Buerger M."/>
            <person name="Peterson D."/>
            <person name="Chory J."/>
        </authorList>
    </citation>
    <scope>NUCLEOTIDE SEQUENCE [LARGE SCALE GENOMIC DNA]</scope>
</reference>
<sequence>MVLVGNFDDSYIVTTVESNNLSISGGGDGELNDNELWIPAKTKRSDDNLYSYIDYCDQDAIDPSNVVNLAECVECILEHNAPDEKRNPLLEYQAADFPGAFFLMLMAYQIELLIKNINLLLRFLS</sequence>
<proteinExistence type="predicted"/>
<dbReference type="Proteomes" id="UP001632038">
    <property type="component" value="Unassembled WGS sequence"/>
</dbReference>
<accession>A0ABD3BRA2</accession>
<keyword evidence="2" id="KW-1185">Reference proteome</keyword>
<gene>
    <name evidence="1" type="ORF">CASFOL_034641</name>
</gene>
<evidence type="ECO:0000313" key="1">
    <source>
        <dbReference type="EMBL" id="KAL3619729.1"/>
    </source>
</evidence>